<dbReference type="EMBL" id="SMGJ01000002">
    <property type="protein sequence ID" value="TCK70283.1"/>
    <property type="molecule type" value="Genomic_DNA"/>
</dbReference>
<dbReference type="InterPro" id="IPR011991">
    <property type="entry name" value="ArsR-like_HTH"/>
</dbReference>
<dbReference type="InterPro" id="IPR036390">
    <property type="entry name" value="WH_DNA-bd_sf"/>
</dbReference>
<dbReference type="InterPro" id="IPR036388">
    <property type="entry name" value="WH-like_DNA-bd_sf"/>
</dbReference>
<gene>
    <name evidence="1" type="ORF">EV692_0544</name>
</gene>
<sequence length="144" mass="16552">MADHKNNKDRRINEKFLALPNSVLDSLAFRSLTGNETKVFIHLCRKYNGTNNGNLAIPYNTVEKEYNLSRQTLYKCLKSLEEKGFIETSRQGRKGVLSLYAVTIHGVDECLNNGYPIHDLKPTTQIKHSWKYYNDQLNAKSNNT</sequence>
<protein>
    <submittedName>
        <fullName evidence="1">Helix-turn-helix protein</fullName>
    </submittedName>
</protein>
<organism evidence="1 2">
    <name type="scientific">Lonepinella koalarum</name>
    <dbReference type="NCBI Taxonomy" id="53417"/>
    <lineage>
        <taxon>Bacteria</taxon>
        <taxon>Pseudomonadati</taxon>
        <taxon>Pseudomonadota</taxon>
        <taxon>Gammaproteobacteria</taxon>
        <taxon>Pasteurellales</taxon>
        <taxon>Pasteurellaceae</taxon>
        <taxon>Lonepinella</taxon>
    </lineage>
</organism>
<dbReference type="Pfam" id="PF13730">
    <property type="entry name" value="HTH_36"/>
    <property type="match status" value="1"/>
</dbReference>
<dbReference type="Gene3D" id="1.10.10.10">
    <property type="entry name" value="Winged helix-like DNA-binding domain superfamily/Winged helix DNA-binding domain"/>
    <property type="match status" value="1"/>
</dbReference>
<dbReference type="CDD" id="cd00090">
    <property type="entry name" value="HTH_ARSR"/>
    <property type="match status" value="1"/>
</dbReference>
<dbReference type="SUPFAM" id="SSF46785">
    <property type="entry name" value="Winged helix' DNA-binding domain"/>
    <property type="match status" value="1"/>
</dbReference>
<keyword evidence="2" id="KW-1185">Reference proteome</keyword>
<accession>A0A4R1L0D9</accession>
<dbReference type="RefSeq" id="WP_132300325.1">
    <property type="nucleotide sequence ID" value="NZ_CP170642.1"/>
</dbReference>
<evidence type="ECO:0000313" key="1">
    <source>
        <dbReference type="EMBL" id="TCK70283.1"/>
    </source>
</evidence>
<reference evidence="1 2" key="1">
    <citation type="submission" date="2019-03" db="EMBL/GenBank/DDBJ databases">
        <title>Genomic Encyclopedia of Type Strains, Phase IV (KMG-IV): sequencing the most valuable type-strain genomes for metagenomic binning, comparative biology and taxonomic classification.</title>
        <authorList>
            <person name="Goeker M."/>
        </authorList>
    </citation>
    <scope>NUCLEOTIDE SEQUENCE [LARGE SCALE GENOMIC DNA]</scope>
    <source>
        <strain evidence="1 2">DSM 10053</strain>
    </source>
</reference>
<dbReference type="GO" id="GO:0006355">
    <property type="term" value="P:regulation of DNA-templated transcription"/>
    <property type="evidence" value="ECO:0007669"/>
    <property type="project" value="UniProtKB-ARBA"/>
</dbReference>
<proteinExistence type="predicted"/>
<comment type="caution">
    <text evidence="1">The sequence shown here is derived from an EMBL/GenBank/DDBJ whole genome shotgun (WGS) entry which is preliminary data.</text>
</comment>
<evidence type="ECO:0000313" key="2">
    <source>
        <dbReference type="Proteomes" id="UP000295496"/>
    </source>
</evidence>
<name>A0A4R1L0D9_9PAST</name>
<dbReference type="Proteomes" id="UP000295496">
    <property type="component" value="Unassembled WGS sequence"/>
</dbReference>
<dbReference type="AlphaFoldDB" id="A0A4R1L0D9"/>